<keyword evidence="1" id="KW-0472">Membrane</keyword>
<organism evidence="2">
    <name type="scientific">Rhizophora mucronata</name>
    <name type="common">Asiatic mangrove</name>
    <dbReference type="NCBI Taxonomy" id="61149"/>
    <lineage>
        <taxon>Eukaryota</taxon>
        <taxon>Viridiplantae</taxon>
        <taxon>Streptophyta</taxon>
        <taxon>Embryophyta</taxon>
        <taxon>Tracheophyta</taxon>
        <taxon>Spermatophyta</taxon>
        <taxon>Magnoliopsida</taxon>
        <taxon>eudicotyledons</taxon>
        <taxon>Gunneridae</taxon>
        <taxon>Pentapetalae</taxon>
        <taxon>rosids</taxon>
        <taxon>fabids</taxon>
        <taxon>Malpighiales</taxon>
        <taxon>Rhizophoraceae</taxon>
        <taxon>Rhizophora</taxon>
    </lineage>
</organism>
<accession>A0A2P2KBP0</accession>
<evidence type="ECO:0000256" key="1">
    <source>
        <dbReference type="SAM" id="Phobius"/>
    </source>
</evidence>
<proteinExistence type="predicted"/>
<sequence length="64" mass="7346">MTVMPTTTKQKRRKDGTQRMVMLLLKDIFSAILTQLHYVAHFIAMKPSVDCADRLEPIRNAKVS</sequence>
<dbReference type="AlphaFoldDB" id="A0A2P2KBP0"/>
<feature type="transmembrane region" description="Helical" evidence="1">
    <location>
        <begin position="21"/>
        <end position="40"/>
    </location>
</feature>
<protein>
    <submittedName>
        <fullName evidence="2">Uncharacterized protein</fullName>
    </submittedName>
</protein>
<keyword evidence="1" id="KW-1133">Transmembrane helix</keyword>
<reference evidence="2" key="1">
    <citation type="submission" date="2018-02" db="EMBL/GenBank/DDBJ databases">
        <title>Rhizophora mucronata_Transcriptome.</title>
        <authorList>
            <person name="Meera S.P."/>
            <person name="Sreeshan A."/>
            <person name="Augustine A."/>
        </authorList>
    </citation>
    <scope>NUCLEOTIDE SEQUENCE</scope>
    <source>
        <tissue evidence="2">Leaf</tissue>
    </source>
</reference>
<name>A0A2P2KBP0_RHIMU</name>
<evidence type="ECO:0000313" key="2">
    <source>
        <dbReference type="EMBL" id="MBX03091.1"/>
    </source>
</evidence>
<dbReference type="EMBL" id="GGEC01022607">
    <property type="protein sequence ID" value="MBX03091.1"/>
    <property type="molecule type" value="Transcribed_RNA"/>
</dbReference>
<keyword evidence="1" id="KW-0812">Transmembrane</keyword>